<comment type="subcellular location">
    <subcellularLocation>
        <location evidence="4">Nucleus</location>
    </subcellularLocation>
</comment>
<keyword evidence="2 4" id="KW-1184">Jasmonic acid signaling pathway</keyword>
<feature type="region of interest" description="Disordered" evidence="5">
    <location>
        <begin position="1"/>
        <end position="40"/>
    </location>
</feature>
<keyword evidence="8" id="KW-1185">Reference proteome</keyword>
<dbReference type="PANTHER" id="PTHR33077:SF64">
    <property type="entry name" value="PROTEIN TIFY"/>
    <property type="match status" value="1"/>
</dbReference>
<keyword evidence="4" id="KW-0539">Nucleus</keyword>
<reference evidence="7 8" key="1">
    <citation type="journal article" date="2019" name="Sci. Rep.">
        <title>A high-quality genome of Eragrostis curvula grass provides insights into Poaceae evolution and supports new strategies to enhance forage quality.</title>
        <authorList>
            <person name="Carballo J."/>
            <person name="Santos B.A.C.M."/>
            <person name="Zappacosta D."/>
            <person name="Garbus I."/>
            <person name="Selva J.P."/>
            <person name="Gallo C.A."/>
            <person name="Diaz A."/>
            <person name="Albertini E."/>
            <person name="Caccamo M."/>
            <person name="Echenique V."/>
        </authorList>
    </citation>
    <scope>NUCLEOTIDE SEQUENCE [LARGE SCALE GENOMIC DNA]</scope>
    <source>
        <strain evidence="8">cv. Victoria</strain>
        <tissue evidence="7">Leaf</tissue>
    </source>
</reference>
<dbReference type="GO" id="GO:0009611">
    <property type="term" value="P:response to wounding"/>
    <property type="evidence" value="ECO:0007669"/>
    <property type="project" value="UniProtKB-UniRule"/>
</dbReference>
<dbReference type="PANTHER" id="PTHR33077">
    <property type="entry name" value="PROTEIN TIFY 4A-RELATED-RELATED"/>
    <property type="match status" value="1"/>
</dbReference>
<dbReference type="Gramene" id="TVU30929">
    <property type="protein sequence ID" value="TVU30929"/>
    <property type="gene ID" value="EJB05_22583"/>
</dbReference>
<dbReference type="EMBL" id="RWGY01000011">
    <property type="protein sequence ID" value="TVU30929.1"/>
    <property type="molecule type" value="Genomic_DNA"/>
</dbReference>
<dbReference type="GO" id="GO:0031347">
    <property type="term" value="P:regulation of defense response"/>
    <property type="evidence" value="ECO:0007669"/>
    <property type="project" value="UniProtKB-UniRule"/>
</dbReference>
<dbReference type="SMART" id="SM00979">
    <property type="entry name" value="TIFY"/>
    <property type="match status" value="1"/>
</dbReference>
<dbReference type="AlphaFoldDB" id="A0A5J9V496"/>
<dbReference type="InterPro" id="IPR018467">
    <property type="entry name" value="CCT_CS"/>
</dbReference>
<sequence length="119" mass="13573">MLRPRRQQRQRRPRCFSCRGQTSPATQANEELEPSPTQEPAHAQLTIIYGGRVIVLDDVPEDRAKELVLVASAMPQDMLMARKASLRRFMEKRQDRLAARAPYGASRHDFVSASKKGRQ</sequence>
<evidence type="ECO:0000313" key="7">
    <source>
        <dbReference type="EMBL" id="TVU30929.1"/>
    </source>
</evidence>
<accession>A0A5J9V496</accession>
<evidence type="ECO:0000256" key="3">
    <source>
        <dbReference type="ARBA" id="ARBA00022843"/>
    </source>
</evidence>
<dbReference type="PROSITE" id="PS51320">
    <property type="entry name" value="TIFY"/>
    <property type="match status" value="1"/>
</dbReference>
<feature type="non-terminal residue" evidence="7">
    <location>
        <position position="1"/>
    </location>
</feature>
<evidence type="ECO:0000256" key="1">
    <source>
        <dbReference type="ARBA" id="ARBA00008614"/>
    </source>
</evidence>
<comment type="similarity">
    <text evidence="1 4">Belongs to the TIFY/JAZ family.</text>
</comment>
<dbReference type="Pfam" id="PF06200">
    <property type="entry name" value="tify"/>
    <property type="match status" value="1"/>
</dbReference>
<evidence type="ECO:0000259" key="6">
    <source>
        <dbReference type="PROSITE" id="PS51320"/>
    </source>
</evidence>
<dbReference type="InterPro" id="IPR010399">
    <property type="entry name" value="Tify_dom"/>
</dbReference>
<name>A0A5J9V496_9POAL</name>
<evidence type="ECO:0000256" key="4">
    <source>
        <dbReference type="RuleBase" id="RU369065"/>
    </source>
</evidence>
<evidence type="ECO:0000256" key="5">
    <source>
        <dbReference type="SAM" id="MobiDB-lite"/>
    </source>
</evidence>
<comment type="domain">
    <text evidence="4">The jas domain is required for interaction with COI1.</text>
</comment>
<organism evidence="7 8">
    <name type="scientific">Eragrostis curvula</name>
    <name type="common">weeping love grass</name>
    <dbReference type="NCBI Taxonomy" id="38414"/>
    <lineage>
        <taxon>Eukaryota</taxon>
        <taxon>Viridiplantae</taxon>
        <taxon>Streptophyta</taxon>
        <taxon>Embryophyta</taxon>
        <taxon>Tracheophyta</taxon>
        <taxon>Spermatophyta</taxon>
        <taxon>Magnoliopsida</taxon>
        <taxon>Liliopsida</taxon>
        <taxon>Poales</taxon>
        <taxon>Poaceae</taxon>
        <taxon>PACMAD clade</taxon>
        <taxon>Chloridoideae</taxon>
        <taxon>Eragrostideae</taxon>
        <taxon>Eragrostidinae</taxon>
        <taxon>Eragrostis</taxon>
    </lineage>
</organism>
<evidence type="ECO:0000256" key="2">
    <source>
        <dbReference type="ARBA" id="ARBA00022819"/>
    </source>
</evidence>
<feature type="compositionally biased region" description="Polar residues" evidence="5">
    <location>
        <begin position="19"/>
        <end position="29"/>
    </location>
</feature>
<comment type="caution">
    <text evidence="7">The sequence shown here is derived from an EMBL/GenBank/DDBJ whole genome shotgun (WGS) entry which is preliminary data.</text>
</comment>
<dbReference type="Pfam" id="PF09425">
    <property type="entry name" value="Jas_motif"/>
    <property type="match status" value="1"/>
</dbReference>
<dbReference type="Proteomes" id="UP000324897">
    <property type="component" value="Chromosome 1"/>
</dbReference>
<dbReference type="GO" id="GO:2000022">
    <property type="term" value="P:regulation of jasmonic acid mediated signaling pathway"/>
    <property type="evidence" value="ECO:0007669"/>
    <property type="project" value="UniProtKB-UniRule"/>
</dbReference>
<feature type="compositionally biased region" description="Basic residues" evidence="5">
    <location>
        <begin position="1"/>
        <end position="14"/>
    </location>
</feature>
<proteinExistence type="inferred from homology"/>
<keyword evidence="3" id="KW-0832">Ubl conjugation</keyword>
<feature type="domain" description="Tify" evidence="6">
    <location>
        <begin position="38"/>
        <end position="73"/>
    </location>
</feature>
<comment type="function">
    <text evidence="4">Repressor of jasmonate responses.</text>
</comment>
<dbReference type="GO" id="GO:0005634">
    <property type="term" value="C:nucleus"/>
    <property type="evidence" value="ECO:0007669"/>
    <property type="project" value="UniProtKB-SubCell"/>
</dbReference>
<dbReference type="OrthoDB" id="666749at2759"/>
<protein>
    <recommendedName>
        <fullName evidence="4">Protein TIFY</fullName>
    </recommendedName>
    <alternativeName>
        <fullName evidence="4">Jasmonate ZIM domain-containing protein</fullName>
    </alternativeName>
</protein>
<feature type="region of interest" description="Disordered" evidence="5">
    <location>
        <begin position="96"/>
        <end position="119"/>
    </location>
</feature>
<gene>
    <name evidence="7" type="ORF">EJB05_22583</name>
</gene>
<dbReference type="InterPro" id="IPR040390">
    <property type="entry name" value="TIFY/JAZ"/>
</dbReference>
<evidence type="ECO:0000313" key="8">
    <source>
        <dbReference type="Proteomes" id="UP000324897"/>
    </source>
</evidence>